<reference evidence="2" key="2">
    <citation type="submission" date="2020-11" db="EMBL/GenBank/DDBJ databases">
        <authorList>
            <person name="Cecchin M."/>
            <person name="Marcolungo L."/>
            <person name="Rossato M."/>
            <person name="Girolomoni L."/>
            <person name="Cosentino E."/>
            <person name="Cuine S."/>
            <person name="Li-Beisson Y."/>
            <person name="Delledonne M."/>
            <person name="Ballottari M."/>
        </authorList>
    </citation>
    <scope>NUCLEOTIDE SEQUENCE</scope>
    <source>
        <strain evidence="2">211/11P</strain>
        <tissue evidence="2">Whole cell</tissue>
    </source>
</reference>
<dbReference type="Proteomes" id="UP001055712">
    <property type="component" value="Unassembled WGS sequence"/>
</dbReference>
<feature type="compositionally biased region" description="Polar residues" evidence="1">
    <location>
        <begin position="46"/>
        <end position="58"/>
    </location>
</feature>
<dbReference type="AlphaFoldDB" id="A0A9D4YVV2"/>
<organism evidence="2 3">
    <name type="scientific">Chlorella vulgaris</name>
    <name type="common">Green alga</name>
    <dbReference type="NCBI Taxonomy" id="3077"/>
    <lineage>
        <taxon>Eukaryota</taxon>
        <taxon>Viridiplantae</taxon>
        <taxon>Chlorophyta</taxon>
        <taxon>core chlorophytes</taxon>
        <taxon>Trebouxiophyceae</taxon>
        <taxon>Chlorellales</taxon>
        <taxon>Chlorellaceae</taxon>
        <taxon>Chlorella clade</taxon>
        <taxon>Chlorella</taxon>
    </lineage>
</organism>
<proteinExistence type="predicted"/>
<evidence type="ECO:0000313" key="3">
    <source>
        <dbReference type="Proteomes" id="UP001055712"/>
    </source>
</evidence>
<dbReference type="PANTHER" id="PTHR15852">
    <property type="entry name" value="PLASTID TRANSCRIPTIONALLY ACTIVE PROTEIN"/>
    <property type="match status" value="1"/>
</dbReference>
<dbReference type="OrthoDB" id="3355217at2759"/>
<accession>A0A9D4YVV2</accession>
<dbReference type="Gene3D" id="2.60.260.20">
    <property type="entry name" value="Urease metallochaperone UreE, N-terminal domain"/>
    <property type="match status" value="1"/>
</dbReference>
<evidence type="ECO:0000313" key="2">
    <source>
        <dbReference type="EMBL" id="KAI3428595.1"/>
    </source>
</evidence>
<keyword evidence="3" id="KW-1185">Reference proteome</keyword>
<gene>
    <name evidence="2" type="ORF">D9Q98_007418</name>
</gene>
<dbReference type="EMBL" id="SIDB01000009">
    <property type="protein sequence ID" value="KAI3428595.1"/>
    <property type="molecule type" value="Genomic_DNA"/>
</dbReference>
<name>A0A9D4YVV2_CHLVU</name>
<reference evidence="2" key="1">
    <citation type="journal article" date="2019" name="Plant J.">
        <title>Chlorella vulgaris genome assembly and annotation reveals the molecular basis for metabolic acclimation to high light conditions.</title>
        <authorList>
            <person name="Cecchin M."/>
            <person name="Marcolungo L."/>
            <person name="Rossato M."/>
            <person name="Girolomoni L."/>
            <person name="Cosentino E."/>
            <person name="Cuine S."/>
            <person name="Li-Beisson Y."/>
            <person name="Delledonne M."/>
            <person name="Ballottari M."/>
        </authorList>
    </citation>
    <scope>NUCLEOTIDE SEQUENCE</scope>
    <source>
        <strain evidence="2">211/11P</strain>
    </source>
</reference>
<dbReference type="Gene3D" id="2.10.230.10">
    <property type="entry name" value="Heat shock protein DnaJ, cysteine-rich domain"/>
    <property type="match status" value="1"/>
</dbReference>
<feature type="region of interest" description="Disordered" evidence="1">
    <location>
        <begin position="32"/>
        <end position="71"/>
    </location>
</feature>
<dbReference type="InterPro" id="IPR036410">
    <property type="entry name" value="HSP_DnaJ_Cys-rich_dom_sf"/>
</dbReference>
<comment type="caution">
    <text evidence="2">The sequence shown here is derived from an EMBL/GenBank/DDBJ whole genome shotgun (WGS) entry which is preliminary data.</text>
</comment>
<dbReference type="SUPFAM" id="SSF57938">
    <property type="entry name" value="DnaJ/Hsp40 cysteine-rich domain"/>
    <property type="match status" value="1"/>
</dbReference>
<dbReference type="PANTHER" id="PTHR15852:SF54">
    <property type="entry name" value="PROTEIN SSUH2 HOMOLOG"/>
    <property type="match status" value="1"/>
</dbReference>
<feature type="compositionally biased region" description="Low complexity" evidence="1">
    <location>
        <begin position="33"/>
        <end position="45"/>
    </location>
</feature>
<evidence type="ECO:0000256" key="1">
    <source>
        <dbReference type="SAM" id="MobiDB-lite"/>
    </source>
</evidence>
<protein>
    <submittedName>
        <fullName evidence="2">Uncharacterized protein</fullName>
    </submittedName>
</protein>
<sequence>MMVGMSAVASLQCQLLVTGRRPPKGACRALLDSTSHQSSNGSQSSRTAGQQQPTSIQHPSALFPEPQQQQRGPLLVQTQRGTPTFVPVVADVPCRHCEGLGKTTCGDCRGKGRINHRGATMLPAGVWPQWCPTCRASGRWCCLRCMGTGVRRQPIGFRVEPVEEDMGT</sequence>